<feature type="region of interest" description="Disordered" evidence="1">
    <location>
        <begin position="170"/>
        <end position="217"/>
    </location>
</feature>
<evidence type="ECO:0000313" key="3">
    <source>
        <dbReference type="EMBL" id="KAJ4848803.1"/>
    </source>
</evidence>
<dbReference type="PROSITE" id="PS00636">
    <property type="entry name" value="DNAJ_1"/>
    <property type="match status" value="1"/>
</dbReference>
<dbReference type="OrthoDB" id="10250354at2759"/>
<reference evidence="3" key="2">
    <citation type="journal article" date="2023" name="Plants (Basel)">
        <title>Annotation of the Turnera subulata (Passifloraceae) Draft Genome Reveals the S-Locus Evolved after the Divergence of Turneroideae from Passifloroideae in a Stepwise Manner.</title>
        <authorList>
            <person name="Henning P.M."/>
            <person name="Roalson E.H."/>
            <person name="Mir W."/>
            <person name="McCubbin A.G."/>
            <person name="Shore J.S."/>
        </authorList>
    </citation>
    <scope>NUCLEOTIDE SEQUENCE</scope>
    <source>
        <strain evidence="3">F60SS</strain>
    </source>
</reference>
<keyword evidence="4" id="KW-1185">Reference proteome</keyword>
<dbReference type="InterPro" id="IPR036869">
    <property type="entry name" value="J_dom_sf"/>
</dbReference>
<evidence type="ECO:0000256" key="1">
    <source>
        <dbReference type="SAM" id="MobiDB-lite"/>
    </source>
</evidence>
<gene>
    <name evidence="3" type="ORF">Tsubulata_005434</name>
</gene>
<dbReference type="SUPFAM" id="SSF46565">
    <property type="entry name" value="Chaperone J-domain"/>
    <property type="match status" value="1"/>
</dbReference>
<dbReference type="InterPro" id="IPR001623">
    <property type="entry name" value="DnaJ_domain"/>
</dbReference>
<reference evidence="3" key="1">
    <citation type="submission" date="2022-02" db="EMBL/GenBank/DDBJ databases">
        <authorList>
            <person name="Henning P.M."/>
            <person name="McCubbin A.G."/>
            <person name="Shore J.S."/>
        </authorList>
    </citation>
    <scope>NUCLEOTIDE SEQUENCE</scope>
    <source>
        <strain evidence="3">F60SS</strain>
        <tissue evidence="3">Leaves</tissue>
    </source>
</reference>
<dbReference type="PANTHER" id="PTHR44137:SF58">
    <property type="entry name" value="J DOMAIN-CONTAINING PROTEIN"/>
    <property type="match status" value="1"/>
</dbReference>
<dbReference type="Proteomes" id="UP001141552">
    <property type="component" value="Unassembled WGS sequence"/>
</dbReference>
<dbReference type="InterPro" id="IPR018253">
    <property type="entry name" value="DnaJ_domain_CS"/>
</dbReference>
<dbReference type="Pfam" id="PF00226">
    <property type="entry name" value="DnaJ"/>
    <property type="match status" value="1"/>
</dbReference>
<protein>
    <recommendedName>
        <fullName evidence="2">J domain-containing protein</fullName>
    </recommendedName>
</protein>
<comment type="caution">
    <text evidence="3">The sequence shown here is derived from an EMBL/GenBank/DDBJ whole genome shotgun (WGS) entry which is preliminary data.</text>
</comment>
<dbReference type="PANTHER" id="PTHR44137">
    <property type="entry name" value="BNAC03G44070D PROTEIN"/>
    <property type="match status" value="1"/>
</dbReference>
<dbReference type="PRINTS" id="PR00625">
    <property type="entry name" value="JDOMAIN"/>
</dbReference>
<name>A0A9Q0JP03_9ROSI</name>
<feature type="region of interest" description="Disordered" evidence="1">
    <location>
        <begin position="305"/>
        <end position="324"/>
    </location>
</feature>
<dbReference type="PROSITE" id="PS50076">
    <property type="entry name" value="DNAJ_2"/>
    <property type="match status" value="1"/>
</dbReference>
<sequence length="463" mass="51662">MDCNKDEATRAKEIAEKKFLSNDIAGAKKLALKAQSLYPALDGISQMLATLDVYVSAEVKINGEPDWYAILGLDPQVDDDSIKKQYRKLALILHPDKNRSVGADGAFKLISQAWNILSDREKRVIFDRKRNVIVKVFRKVETSARNSAATSDLHGFNNFHNTTMKEQKVAPAVKKQKDAPTVKKQKVAPTVKKQKVAPTVTEQKVGPTVKEQKVGPTMNEQKIAPTVKEQKIPPQTFRPPAHFAPGKSLQKTFWTRCQPCKMQFEYPWVYRNYMLLCPDCHQPFLAVDTEPAHLNGLTSSIPWKLSRNRRNSNPPENLTTEHSTHRREPIGICGGYKEAAASDGWWWRSIGFDLFDGVLYFSANWWSGGGVVEQHKRKDGDGGAMITLKSCSHTGLDLNDSYYYCKNFCTQGDDITKTGIVDADFIAKGGGALHSALHTQYVPPPKSPLSPSTSIFLSSPKKA</sequence>
<dbReference type="AlphaFoldDB" id="A0A9Q0JP03"/>
<proteinExistence type="predicted"/>
<dbReference type="SMART" id="SM00271">
    <property type="entry name" value="DnaJ"/>
    <property type="match status" value="1"/>
</dbReference>
<organism evidence="3 4">
    <name type="scientific">Turnera subulata</name>
    <dbReference type="NCBI Taxonomy" id="218843"/>
    <lineage>
        <taxon>Eukaryota</taxon>
        <taxon>Viridiplantae</taxon>
        <taxon>Streptophyta</taxon>
        <taxon>Embryophyta</taxon>
        <taxon>Tracheophyta</taxon>
        <taxon>Spermatophyta</taxon>
        <taxon>Magnoliopsida</taxon>
        <taxon>eudicotyledons</taxon>
        <taxon>Gunneridae</taxon>
        <taxon>Pentapetalae</taxon>
        <taxon>rosids</taxon>
        <taxon>fabids</taxon>
        <taxon>Malpighiales</taxon>
        <taxon>Passifloraceae</taxon>
        <taxon>Turnera</taxon>
    </lineage>
</organism>
<dbReference type="EMBL" id="JAKUCV010000794">
    <property type="protein sequence ID" value="KAJ4848803.1"/>
    <property type="molecule type" value="Genomic_DNA"/>
</dbReference>
<dbReference type="Pfam" id="PF23551">
    <property type="entry name" value="Zn_ribbon_20"/>
    <property type="match status" value="1"/>
</dbReference>
<feature type="region of interest" description="Disordered" evidence="1">
    <location>
        <begin position="444"/>
        <end position="463"/>
    </location>
</feature>
<accession>A0A9Q0JP03</accession>
<feature type="domain" description="J" evidence="2">
    <location>
        <begin position="66"/>
        <end position="130"/>
    </location>
</feature>
<dbReference type="Gene3D" id="1.10.287.110">
    <property type="entry name" value="DnaJ domain"/>
    <property type="match status" value="1"/>
</dbReference>
<dbReference type="InterPro" id="IPR056988">
    <property type="entry name" value="Zn_ribbon_pln"/>
</dbReference>
<dbReference type="CDD" id="cd06257">
    <property type="entry name" value="DnaJ"/>
    <property type="match status" value="1"/>
</dbReference>
<evidence type="ECO:0000259" key="2">
    <source>
        <dbReference type="PROSITE" id="PS50076"/>
    </source>
</evidence>
<evidence type="ECO:0000313" key="4">
    <source>
        <dbReference type="Proteomes" id="UP001141552"/>
    </source>
</evidence>